<dbReference type="PANTHER" id="PTHR31761:SF1">
    <property type="entry name" value="LARGE RIBOSOMAL SUBUNIT PROTEIN ML64"/>
    <property type="match status" value="1"/>
</dbReference>
<dbReference type="GO" id="GO:0005840">
    <property type="term" value="C:ribosome"/>
    <property type="evidence" value="ECO:0007669"/>
    <property type="project" value="UniProtKB-KW"/>
</dbReference>
<keyword evidence="7" id="KW-0539">Nucleus</keyword>
<comment type="caution">
    <text evidence="15">The sequence shown here is derived from an EMBL/GenBank/DDBJ whole genome shotgun (WGS) entry which is preliminary data.</text>
</comment>
<keyword evidence="4" id="KW-0689">Ribosomal protein</keyword>
<evidence type="ECO:0000256" key="4">
    <source>
        <dbReference type="ARBA" id="ARBA00022980"/>
    </source>
</evidence>
<keyword evidence="5 14" id="KW-0175">Coiled coil</keyword>
<evidence type="ECO:0000256" key="5">
    <source>
        <dbReference type="ARBA" id="ARBA00023054"/>
    </source>
</evidence>
<dbReference type="GO" id="GO:0005739">
    <property type="term" value="C:mitochondrion"/>
    <property type="evidence" value="ECO:0007669"/>
    <property type="project" value="UniProtKB-SubCell"/>
</dbReference>
<reference evidence="15" key="1">
    <citation type="submission" date="2020-06" db="EMBL/GenBank/DDBJ databases">
        <title>Draft genome of Bugula neritina, a colonial animal packing powerful symbionts and potential medicines.</title>
        <authorList>
            <person name="Rayko M."/>
        </authorList>
    </citation>
    <scope>NUCLEOTIDE SEQUENCE [LARGE SCALE GENOMIC DNA]</scope>
    <source>
        <strain evidence="15">Kwan_BN1</strain>
    </source>
</reference>
<evidence type="ECO:0000256" key="9">
    <source>
        <dbReference type="ARBA" id="ARBA00023306"/>
    </source>
</evidence>
<dbReference type="InterPro" id="IPR018472">
    <property type="entry name" value="Ribosomal_mL64"/>
</dbReference>
<dbReference type="Pfam" id="PF10147">
    <property type="entry name" value="CR6_interact"/>
    <property type="match status" value="1"/>
</dbReference>
<dbReference type="Gene3D" id="6.10.280.120">
    <property type="entry name" value="Growth arrest and DNA-damage-inducible proteins-interacting protein 1"/>
    <property type="match status" value="1"/>
</dbReference>
<dbReference type="AlphaFoldDB" id="A0A7J7JEW6"/>
<evidence type="ECO:0000256" key="3">
    <source>
        <dbReference type="ARBA" id="ARBA00005421"/>
    </source>
</evidence>
<gene>
    <name evidence="15" type="ORF">EB796_017295</name>
</gene>
<keyword evidence="9" id="KW-0131">Cell cycle</keyword>
<evidence type="ECO:0000256" key="8">
    <source>
        <dbReference type="ARBA" id="ARBA00023274"/>
    </source>
</evidence>
<dbReference type="InterPro" id="IPR043035">
    <property type="entry name" value="Ribosomal_mL64_sf"/>
</dbReference>
<organism evidence="15 16">
    <name type="scientific">Bugula neritina</name>
    <name type="common">Brown bryozoan</name>
    <name type="synonym">Sertularia neritina</name>
    <dbReference type="NCBI Taxonomy" id="10212"/>
    <lineage>
        <taxon>Eukaryota</taxon>
        <taxon>Metazoa</taxon>
        <taxon>Spiralia</taxon>
        <taxon>Lophotrochozoa</taxon>
        <taxon>Bryozoa</taxon>
        <taxon>Gymnolaemata</taxon>
        <taxon>Cheilostomatida</taxon>
        <taxon>Flustrina</taxon>
        <taxon>Buguloidea</taxon>
        <taxon>Bugulidae</taxon>
        <taxon>Bugula</taxon>
    </lineage>
</organism>
<keyword evidence="8" id="KW-0687">Ribonucleoprotein</keyword>
<evidence type="ECO:0000313" key="15">
    <source>
        <dbReference type="EMBL" id="KAF6024383.1"/>
    </source>
</evidence>
<comment type="function">
    <text evidence="13">Acts as a negative regulator of G1 to S cell cycle phase progression by inhibiting cyclin-dependent kinases. Inhibitory effects are additive with GADD45 proteins but also occur in the absence of GADD45 proteins. Acts as a repressor of the orphan nuclear receptor NR4A1 by inhibiting AB domain-mediated transcriptional activity. May be involved in the hormone-mediated regulation of NR4A1 transcriptional activity. May play a role in mitochondrial protein synthesis.</text>
</comment>
<accession>A0A7J7JEW6</accession>
<name>A0A7J7JEW6_BUGNE</name>
<evidence type="ECO:0000256" key="7">
    <source>
        <dbReference type="ARBA" id="ARBA00023242"/>
    </source>
</evidence>
<evidence type="ECO:0000256" key="13">
    <source>
        <dbReference type="ARBA" id="ARBA00060144"/>
    </source>
</evidence>
<evidence type="ECO:0000256" key="10">
    <source>
        <dbReference type="ARBA" id="ARBA00030700"/>
    </source>
</evidence>
<evidence type="ECO:0000256" key="11">
    <source>
        <dbReference type="ARBA" id="ARBA00035184"/>
    </source>
</evidence>
<evidence type="ECO:0000256" key="1">
    <source>
        <dbReference type="ARBA" id="ARBA00004123"/>
    </source>
</evidence>
<dbReference type="Proteomes" id="UP000593567">
    <property type="component" value="Unassembled WGS sequence"/>
</dbReference>
<comment type="similarity">
    <text evidence="3">Belongs to the mitochondrion-specific ribosomal protein mL64 family.</text>
</comment>
<dbReference type="OrthoDB" id="6247992at2759"/>
<evidence type="ECO:0000256" key="2">
    <source>
        <dbReference type="ARBA" id="ARBA00004173"/>
    </source>
</evidence>
<evidence type="ECO:0000256" key="6">
    <source>
        <dbReference type="ARBA" id="ARBA00023128"/>
    </source>
</evidence>
<protein>
    <recommendedName>
        <fullName evidence="11">Large ribosomal subunit protein mL64</fullName>
    </recommendedName>
    <alternativeName>
        <fullName evidence="10">39S ribosomal protein L59, mitochondrial</fullName>
    </alternativeName>
    <alternativeName>
        <fullName evidence="12">Growth arrest and DNA damage-inducible proteins-interacting protein 1</fullName>
    </alternativeName>
</protein>
<proteinExistence type="inferred from homology"/>
<keyword evidence="16" id="KW-1185">Reference proteome</keyword>
<sequence length="261" mass="30465">MAAPFSKLACKNNSLWTPQKLPLVFSHNKKLSSGYKNNLENKNASTNISRLKPHLYKRLKGILQHPGVETQPRPFPNFKRPSIEFPEQPNRFNNKIYAKFGSASGINPSLLWPPTNVVEREIAKAQLSKPVTERIQILREKKLLEKEEIEQHQKRIVERMSKMDEYIQQHYERRNKQLEKDNKQLERQKALLEEAREFFGYEVSHKDLKFQQMMEWKEEQEKKAKKLLKKQNKANLIAQRVAKLTADMNTQSADGGESSAA</sequence>
<feature type="coiled-coil region" evidence="14">
    <location>
        <begin position="135"/>
        <end position="237"/>
    </location>
</feature>
<dbReference type="EMBL" id="VXIV02002585">
    <property type="protein sequence ID" value="KAF6024383.1"/>
    <property type="molecule type" value="Genomic_DNA"/>
</dbReference>
<dbReference type="PANTHER" id="PTHR31761">
    <property type="entry name" value="GROWTH ARREST AND DNA DAMAGE-INDUCIBLE PROTEINS-INTERACTING PROTEIN 1 GADD45GIP1"/>
    <property type="match status" value="1"/>
</dbReference>
<evidence type="ECO:0000256" key="14">
    <source>
        <dbReference type="SAM" id="Coils"/>
    </source>
</evidence>
<dbReference type="GO" id="GO:1990904">
    <property type="term" value="C:ribonucleoprotein complex"/>
    <property type="evidence" value="ECO:0007669"/>
    <property type="project" value="UniProtKB-KW"/>
</dbReference>
<evidence type="ECO:0000256" key="12">
    <source>
        <dbReference type="ARBA" id="ARBA00035485"/>
    </source>
</evidence>
<comment type="subcellular location">
    <subcellularLocation>
        <location evidence="2">Mitochondrion</location>
    </subcellularLocation>
    <subcellularLocation>
        <location evidence="1">Nucleus</location>
    </subcellularLocation>
</comment>
<evidence type="ECO:0000313" key="16">
    <source>
        <dbReference type="Proteomes" id="UP000593567"/>
    </source>
</evidence>
<keyword evidence="6" id="KW-0496">Mitochondrion</keyword>
<dbReference type="GO" id="GO:0005634">
    <property type="term" value="C:nucleus"/>
    <property type="evidence" value="ECO:0007669"/>
    <property type="project" value="UniProtKB-SubCell"/>
</dbReference>